<sequence>MRIKVLLSGLLASALLLGAAGIGAVDWAMGAAALVLQLVFAYAWPRLVGAHARWALSAILVLCSAAATAATLFMPGDSPMSHGIEVIAAGVLLVFISQVQRGAEAQGRMSSVVAGTTGVVMAVLGSSWAAAGTTSFGFPLALVTVLGLLGSGVFAMTRLPNRITLGFGPLAAGALGAAATAFPLGMAWYEGAVIGLVAGILVAAIRAMALSTRSVKNFTGVLAVAVGMILISGATSWYAVELLHFG</sequence>
<gene>
    <name evidence="2" type="ORF">AUR04nite_26570</name>
</gene>
<dbReference type="AlphaFoldDB" id="A0A4Y4DU44"/>
<keyword evidence="1" id="KW-1133">Transmembrane helix</keyword>
<feature type="transmembrane region" description="Helical" evidence="1">
    <location>
        <begin position="111"/>
        <end position="130"/>
    </location>
</feature>
<dbReference type="RefSeq" id="WP_141365900.1">
    <property type="nucleotide sequence ID" value="NZ_BAAAJL010000010.1"/>
</dbReference>
<protein>
    <recommendedName>
        <fullName evidence="4">Permease</fullName>
    </recommendedName>
</protein>
<feature type="transmembrane region" description="Helical" evidence="1">
    <location>
        <begin position="30"/>
        <end position="47"/>
    </location>
</feature>
<dbReference type="OrthoDB" id="4955126at2"/>
<name>A0A4Y4DU44_GLUUR</name>
<feature type="transmembrane region" description="Helical" evidence="1">
    <location>
        <begin position="188"/>
        <end position="209"/>
    </location>
</feature>
<accession>A0A4Y4DU44</accession>
<reference evidence="2 3" key="1">
    <citation type="submission" date="2019-06" db="EMBL/GenBank/DDBJ databases">
        <title>Whole genome shotgun sequence of Glutamicibacter uratoxydans NBRC 15515.</title>
        <authorList>
            <person name="Hosoyama A."/>
            <person name="Uohara A."/>
            <person name="Ohji S."/>
            <person name="Ichikawa N."/>
        </authorList>
    </citation>
    <scope>NUCLEOTIDE SEQUENCE [LARGE SCALE GENOMIC DNA]</scope>
    <source>
        <strain evidence="2 3">NBRC 15515</strain>
    </source>
</reference>
<evidence type="ECO:0000256" key="1">
    <source>
        <dbReference type="SAM" id="Phobius"/>
    </source>
</evidence>
<feature type="transmembrane region" description="Helical" evidence="1">
    <location>
        <begin position="221"/>
        <end position="240"/>
    </location>
</feature>
<feature type="transmembrane region" description="Helical" evidence="1">
    <location>
        <begin position="54"/>
        <end position="74"/>
    </location>
</feature>
<keyword evidence="1" id="KW-0812">Transmembrane</keyword>
<keyword evidence="3" id="KW-1185">Reference proteome</keyword>
<evidence type="ECO:0000313" key="2">
    <source>
        <dbReference type="EMBL" id="GED07125.1"/>
    </source>
</evidence>
<comment type="caution">
    <text evidence="2">The sequence shown here is derived from an EMBL/GenBank/DDBJ whole genome shotgun (WGS) entry which is preliminary data.</text>
</comment>
<proteinExistence type="predicted"/>
<evidence type="ECO:0008006" key="4">
    <source>
        <dbReference type="Google" id="ProtNLM"/>
    </source>
</evidence>
<dbReference type="EMBL" id="BJNY01000016">
    <property type="protein sequence ID" value="GED07125.1"/>
    <property type="molecule type" value="Genomic_DNA"/>
</dbReference>
<feature type="transmembrane region" description="Helical" evidence="1">
    <location>
        <begin position="136"/>
        <end position="156"/>
    </location>
</feature>
<evidence type="ECO:0000313" key="3">
    <source>
        <dbReference type="Proteomes" id="UP000316612"/>
    </source>
</evidence>
<dbReference type="Proteomes" id="UP000316612">
    <property type="component" value="Unassembled WGS sequence"/>
</dbReference>
<feature type="transmembrane region" description="Helical" evidence="1">
    <location>
        <begin position="80"/>
        <end position="99"/>
    </location>
</feature>
<organism evidence="2 3">
    <name type="scientific">Glutamicibacter uratoxydans</name>
    <name type="common">Arthrobacter uratoxydans</name>
    <dbReference type="NCBI Taxonomy" id="43667"/>
    <lineage>
        <taxon>Bacteria</taxon>
        <taxon>Bacillati</taxon>
        <taxon>Actinomycetota</taxon>
        <taxon>Actinomycetes</taxon>
        <taxon>Micrococcales</taxon>
        <taxon>Micrococcaceae</taxon>
        <taxon>Glutamicibacter</taxon>
    </lineage>
</organism>
<keyword evidence="1" id="KW-0472">Membrane</keyword>
<feature type="transmembrane region" description="Helical" evidence="1">
    <location>
        <begin position="163"/>
        <end position="182"/>
    </location>
</feature>